<dbReference type="Proteomes" id="UP000277749">
    <property type="component" value="Segment"/>
</dbReference>
<organism evidence="1 2">
    <name type="scientific">Sulfolobales Beppu filamentous virus 2</name>
    <dbReference type="NCBI Taxonomy" id="2493123"/>
    <lineage>
        <taxon>Viruses</taxon>
        <taxon>Adnaviria</taxon>
        <taxon>Zilligvirae</taxon>
        <taxon>Taleaviricota</taxon>
        <taxon>Tokiviricetes</taxon>
        <taxon>Ligamenvirales</taxon>
        <taxon>Lipothrixviridae</taxon>
        <taxon>Alphalipothrixvirus</taxon>
        <taxon>Alphalipothrixvirus umijigokuense</taxon>
    </lineage>
</organism>
<proteinExistence type="predicted"/>
<reference evidence="1 2" key="1">
    <citation type="journal article" date="2018" name="Environ. Microbiol.">
        <title>New archaeal viruses discovered by metagenomic analysis of viral communities in enrichment cultures.</title>
        <authorList>
            <person name="Liu Y."/>
            <person name="Brandt D."/>
            <person name="Ishino S."/>
            <person name="Ishino Y."/>
            <person name="Koonin E.V."/>
            <person name="Kalinowski J."/>
            <person name="Krupovic M."/>
            <person name="Prangishvili D."/>
        </authorList>
    </citation>
    <scope>NUCLEOTIDE SEQUENCE [LARGE SCALE GENOMIC DNA]</scope>
</reference>
<keyword evidence="2" id="KW-1185">Reference proteome</keyword>
<gene>
    <name evidence="1" type="ORF">SBFV2_gp40</name>
</gene>
<evidence type="ECO:0000313" key="1">
    <source>
        <dbReference type="EMBL" id="AZI75807.1"/>
    </source>
</evidence>
<protein>
    <submittedName>
        <fullName evidence="1">Uncharacterized protein</fullName>
    </submittedName>
</protein>
<sequence>MYFYGEVVEGILRVASDTVVNDQRLGRLILINGKFLLYGDFILNVVQRITLEGEKVEENEIIPTTGIAITKVIDYVLIMNFFYDVDTGERYAYFAIVPEKVLQNIIKYFRFWDIISENLSQELDEFEIQM</sequence>
<name>A0A3S8NEW0_9VIRU</name>
<evidence type="ECO:0000313" key="2">
    <source>
        <dbReference type="Proteomes" id="UP000277749"/>
    </source>
</evidence>
<dbReference type="EMBL" id="MK064563">
    <property type="protein sequence ID" value="AZI75807.1"/>
    <property type="molecule type" value="Genomic_DNA"/>
</dbReference>
<accession>A0A3S8NEW0</accession>